<comment type="caution">
    <text evidence="4">Lacks conserved residue(s) required for the propagation of feature annotation.</text>
</comment>
<keyword evidence="7" id="KW-1185">Reference proteome</keyword>
<evidence type="ECO:0000256" key="1">
    <source>
        <dbReference type="ARBA" id="ARBA00022729"/>
    </source>
</evidence>
<sequence length="380" mass="40794">MLKGLEKEASSHGACVSSRREDEVLSLPPAAAETVVLFSQQCFLAEPFLTVSTLKQGSPYCEFLSLRMVSKDQQCAGWLEVSYNGTWGSVCHNPIYDITVSMICRQLGCGDSGTLDTFVALREGSRPWWVDGIQCQKTDTSLWQCPSDPWKYSSCSPKEEAYISCAGRRPKSCPTAVPCTGMSAPSPVASRGFFLPPGQSQEGLLPFQTERSSGLGEETASAQGGWRSGTAAPGGTVCDDSWSLTEAEVVCQQLGCGQALEAMRSAAFGPGNGSIWLDEVRCKDNIALDYSRYCGPSMDRGEYSDSGNLFCGLSDNSGDERAYGVLAVGKELGHYDGEHPCLGSQGHMFLRPRIQESSSGGADSKVLPFSYLPLSVAPQQ</sequence>
<feature type="disulfide bond" evidence="4">
    <location>
        <begin position="135"/>
        <end position="145"/>
    </location>
</feature>
<proteinExistence type="predicted"/>
<gene>
    <name evidence="6" type="ORF">E5288_WYG019746</name>
</gene>
<evidence type="ECO:0000259" key="5">
    <source>
        <dbReference type="PROSITE" id="PS50287"/>
    </source>
</evidence>
<dbReference type="InterPro" id="IPR001190">
    <property type="entry name" value="SRCR"/>
</dbReference>
<dbReference type="GO" id="GO:0016020">
    <property type="term" value="C:membrane"/>
    <property type="evidence" value="ECO:0007669"/>
    <property type="project" value="InterPro"/>
</dbReference>
<dbReference type="InterPro" id="IPR036772">
    <property type="entry name" value="SRCR-like_dom_sf"/>
</dbReference>
<dbReference type="Proteomes" id="UP000322234">
    <property type="component" value="Unassembled WGS sequence"/>
</dbReference>
<comment type="caution">
    <text evidence="6">The sequence shown here is derived from an EMBL/GenBank/DDBJ whole genome shotgun (WGS) entry which is preliminary data.</text>
</comment>
<dbReference type="SMART" id="SM00202">
    <property type="entry name" value="SR"/>
    <property type="match status" value="2"/>
</dbReference>
<evidence type="ECO:0000313" key="7">
    <source>
        <dbReference type="Proteomes" id="UP000322234"/>
    </source>
</evidence>
<dbReference type="PANTHER" id="PTHR19331:SF468">
    <property type="entry name" value="SCAVENGER RECEPTOR CYSTEINE-RICH TYPE 1 PROTEIN M160"/>
    <property type="match status" value="1"/>
</dbReference>
<keyword evidence="1" id="KW-0732">Signal</keyword>
<evidence type="ECO:0000256" key="4">
    <source>
        <dbReference type="PROSITE-ProRule" id="PRU00196"/>
    </source>
</evidence>
<accession>A0A6B0SCD9</accession>
<evidence type="ECO:0000256" key="3">
    <source>
        <dbReference type="ARBA" id="ARBA00023157"/>
    </source>
</evidence>
<dbReference type="SUPFAM" id="SSF56487">
    <property type="entry name" value="SRCR-like"/>
    <property type="match status" value="2"/>
</dbReference>
<feature type="disulfide bond" evidence="4">
    <location>
        <begin position="91"/>
        <end position="155"/>
    </location>
</feature>
<feature type="disulfide bond" evidence="4">
    <location>
        <begin position="104"/>
        <end position="165"/>
    </location>
</feature>
<organism evidence="6 7">
    <name type="scientific">Bos mutus</name>
    <name type="common">wild yak</name>
    <dbReference type="NCBI Taxonomy" id="72004"/>
    <lineage>
        <taxon>Eukaryota</taxon>
        <taxon>Metazoa</taxon>
        <taxon>Chordata</taxon>
        <taxon>Craniata</taxon>
        <taxon>Vertebrata</taxon>
        <taxon>Euteleostomi</taxon>
        <taxon>Mammalia</taxon>
        <taxon>Eutheria</taxon>
        <taxon>Laurasiatheria</taxon>
        <taxon>Artiodactyla</taxon>
        <taxon>Ruminantia</taxon>
        <taxon>Pecora</taxon>
        <taxon>Bovidae</taxon>
        <taxon>Bovinae</taxon>
        <taxon>Bos</taxon>
    </lineage>
</organism>
<keyword evidence="3 4" id="KW-1015">Disulfide bond</keyword>
<feature type="domain" description="SRCR" evidence="5">
    <location>
        <begin position="193"/>
        <end position="328"/>
    </location>
</feature>
<evidence type="ECO:0000256" key="2">
    <source>
        <dbReference type="ARBA" id="ARBA00022737"/>
    </source>
</evidence>
<reference evidence="6" key="1">
    <citation type="submission" date="2019-10" db="EMBL/GenBank/DDBJ databases">
        <title>The sequence and de novo assembly of the wild yak genome.</title>
        <authorList>
            <person name="Liu Y."/>
        </authorList>
    </citation>
    <scope>NUCLEOTIDE SEQUENCE [LARGE SCALE GENOMIC DNA]</scope>
    <source>
        <strain evidence="6">WY2019</strain>
    </source>
</reference>
<dbReference type="PANTHER" id="PTHR19331">
    <property type="entry name" value="SCAVENGER RECEPTOR DOMAIN-CONTAINING"/>
    <property type="match status" value="1"/>
</dbReference>
<evidence type="ECO:0000313" key="6">
    <source>
        <dbReference type="EMBL" id="MXQ99640.1"/>
    </source>
</evidence>
<dbReference type="PROSITE" id="PS50287">
    <property type="entry name" value="SRCR_2"/>
    <property type="match status" value="2"/>
</dbReference>
<dbReference type="EMBL" id="VBQZ03000620">
    <property type="protein sequence ID" value="MXQ99640.1"/>
    <property type="molecule type" value="Genomic_DNA"/>
</dbReference>
<dbReference type="FunFam" id="3.10.250.10:FF:000012">
    <property type="entry name" value="CD163 molecule like 1"/>
    <property type="match status" value="1"/>
</dbReference>
<keyword evidence="2" id="KW-0677">Repeat</keyword>
<dbReference type="Gene3D" id="3.10.250.10">
    <property type="entry name" value="SRCR-like domain"/>
    <property type="match status" value="2"/>
</dbReference>
<dbReference type="Pfam" id="PF00530">
    <property type="entry name" value="SRCR"/>
    <property type="match status" value="2"/>
</dbReference>
<dbReference type="AlphaFoldDB" id="A0A6B0SCD9"/>
<dbReference type="PRINTS" id="PR00258">
    <property type="entry name" value="SPERACTRCPTR"/>
</dbReference>
<protein>
    <recommendedName>
        <fullName evidence="5">SRCR domain-containing protein</fullName>
    </recommendedName>
</protein>
<feature type="domain" description="SRCR" evidence="5">
    <location>
        <begin position="66"/>
        <end position="166"/>
    </location>
</feature>
<name>A0A6B0SCD9_9CETA</name>